<dbReference type="HOGENOM" id="CLU_086676_1_0_9"/>
<feature type="transmembrane region" description="Helical" evidence="1">
    <location>
        <begin position="36"/>
        <end position="56"/>
    </location>
</feature>
<name>D9SQA0_CLOC7</name>
<keyword evidence="3" id="KW-1185">Reference proteome</keyword>
<dbReference type="EMBL" id="CP002160">
    <property type="protein sequence ID" value="ADL50167.1"/>
    <property type="molecule type" value="Genomic_DNA"/>
</dbReference>
<evidence type="ECO:0000313" key="3">
    <source>
        <dbReference type="Proteomes" id="UP000002730"/>
    </source>
</evidence>
<evidence type="ECO:0000313" key="2">
    <source>
        <dbReference type="EMBL" id="ADL50167.1"/>
    </source>
</evidence>
<dbReference type="PROSITE" id="PS51257">
    <property type="entry name" value="PROKAR_LIPOPROTEIN"/>
    <property type="match status" value="1"/>
</dbReference>
<reference evidence="2 3" key="1">
    <citation type="submission" date="2010-08" db="EMBL/GenBank/DDBJ databases">
        <title>Complete sequence of Clostridium cellulovorans 743B.</title>
        <authorList>
            <consortium name="US DOE Joint Genome Institute"/>
            <person name="Lucas S."/>
            <person name="Copeland A."/>
            <person name="Lapidus A."/>
            <person name="Cheng J.-F."/>
            <person name="Bruce D."/>
            <person name="Goodwin L."/>
            <person name="Pitluck S."/>
            <person name="Chertkov O."/>
            <person name="Detter J.C."/>
            <person name="Han C."/>
            <person name="Tapia R."/>
            <person name="Land M."/>
            <person name="Hauser L."/>
            <person name="Chang Y.-J."/>
            <person name="Jeffries C."/>
            <person name="Kyrpides N."/>
            <person name="Ivanova N."/>
            <person name="Mikhailova N."/>
            <person name="Hemme C.L."/>
            <person name="Woyke T."/>
        </authorList>
    </citation>
    <scope>NUCLEOTIDE SEQUENCE [LARGE SCALE GENOMIC DNA]</scope>
    <source>
        <strain evidence="3">ATCC 35296 / DSM 3052 / OCM 3 / 743B</strain>
    </source>
</reference>
<dbReference type="eggNOG" id="ENOG50347JR">
    <property type="taxonomic scope" value="Bacteria"/>
</dbReference>
<dbReference type="RefSeq" id="WP_013291587.1">
    <property type="nucleotide sequence ID" value="NC_014393.1"/>
</dbReference>
<feature type="transmembrane region" description="Helical" evidence="1">
    <location>
        <begin position="7"/>
        <end position="30"/>
    </location>
</feature>
<dbReference type="STRING" id="573061.Clocel_0387"/>
<feature type="transmembrane region" description="Helical" evidence="1">
    <location>
        <begin position="68"/>
        <end position="91"/>
    </location>
</feature>
<gene>
    <name evidence="2" type="ordered locus">Clocel_0387</name>
</gene>
<accession>D9SQA0</accession>
<organism evidence="2 3">
    <name type="scientific">Clostridium cellulovorans (strain ATCC 35296 / DSM 3052 / OCM 3 / 743B)</name>
    <dbReference type="NCBI Taxonomy" id="573061"/>
    <lineage>
        <taxon>Bacteria</taxon>
        <taxon>Bacillati</taxon>
        <taxon>Bacillota</taxon>
        <taxon>Clostridia</taxon>
        <taxon>Eubacteriales</taxon>
        <taxon>Clostridiaceae</taxon>
        <taxon>Clostridium</taxon>
    </lineage>
</organism>
<keyword evidence="1" id="KW-0472">Membrane</keyword>
<proteinExistence type="predicted"/>
<dbReference type="OrthoDB" id="7874428at2"/>
<evidence type="ECO:0000256" key="1">
    <source>
        <dbReference type="SAM" id="Phobius"/>
    </source>
</evidence>
<feature type="transmembrane region" description="Helical" evidence="1">
    <location>
        <begin position="127"/>
        <end position="149"/>
    </location>
</feature>
<sequence length="166" mass="18304">MKKAIYMYIVYIVYFLGIGMTSSCIVLMPFNPVRYSIILSIGLGLFLTGSIFNELVINKTHLSTVEILKLVVVSLTLAIGIGMISGGISHFKESPQYVSYLIPLGILISFISFIVKNNFKLSRKEKIIMLIGVAIISIIIFVILSMMAMNASMDMQPGGDIFKGSH</sequence>
<keyword evidence="1" id="KW-1133">Transmembrane helix</keyword>
<dbReference type="Proteomes" id="UP000002730">
    <property type="component" value="Chromosome"/>
</dbReference>
<protein>
    <submittedName>
        <fullName evidence="2">Uncharacterized protein</fullName>
    </submittedName>
</protein>
<dbReference type="AlphaFoldDB" id="D9SQA0"/>
<keyword evidence="1" id="KW-0812">Transmembrane</keyword>
<dbReference type="KEGG" id="ccb:Clocel_0387"/>
<feature type="transmembrane region" description="Helical" evidence="1">
    <location>
        <begin position="97"/>
        <end position="115"/>
    </location>
</feature>